<feature type="compositionally biased region" description="Low complexity" evidence="1">
    <location>
        <begin position="31"/>
        <end position="45"/>
    </location>
</feature>
<sequence>MSTVVPRTPAKATAPVSLPPCPSKPGAGKITVPSPSSSVTDSSTPPSSPPSPLSSATPSPVSSPSPCAGQNMTALAPRVGAAVGFVSARQLYQTQETAHLTTPSANPAQVTPGSLDGVLPVLVPGVGGLGRDVAANATNIVLLSSNGASAAAVDNKVIAGHPTEVATHVEPQPRSVATPSAHGNVSVSPEYMQPALSSASFNGDATIHGNMSVAQNVSVRTAPGYSDTQMQSLTNIASSSKGKERERAPAPTAVNPPEPAAIPQLLPSHMGRDEHRDPASAELPTVPSGGNNLPLRDNTVDFSSVEERAATAQTTATPLTASAKLALKLEYARVAAAAREWYLAQGATLQTLTTWYQNGRGKIRVSAAAAAHAAEAQAAHAADPDMVACPVAPGAAGYGTIGQVADDHFFLRCDGNYRGPNPMLPFNRSFAQTTLTFALEAPPAQYPSLFADYQASLGTVVSLLPPNANVRSGHVYESKPEKHIRLRHTVFEPRSHTDGTIGNAGMTTGQPVPTEFSIEAWPCYSDEAIAARDAIVETHVARPLPAYDVLGNLIPPSRYHTELRRATVLVVFSMTHYDIAQRRANGAHATKCTLCFDVQYIRVLIPPSQYSPVKRTNVHLSDPMPYAATKKART</sequence>
<reference evidence="2 3" key="1">
    <citation type="journal article" date="2019" name="Nat. Ecol. Evol.">
        <title>Megaphylogeny resolves global patterns of mushroom evolution.</title>
        <authorList>
            <person name="Varga T."/>
            <person name="Krizsan K."/>
            <person name="Foldi C."/>
            <person name="Dima B."/>
            <person name="Sanchez-Garcia M."/>
            <person name="Sanchez-Ramirez S."/>
            <person name="Szollosi G.J."/>
            <person name="Szarkandi J.G."/>
            <person name="Papp V."/>
            <person name="Albert L."/>
            <person name="Andreopoulos W."/>
            <person name="Angelini C."/>
            <person name="Antonin V."/>
            <person name="Barry K.W."/>
            <person name="Bougher N.L."/>
            <person name="Buchanan P."/>
            <person name="Buyck B."/>
            <person name="Bense V."/>
            <person name="Catcheside P."/>
            <person name="Chovatia M."/>
            <person name="Cooper J."/>
            <person name="Damon W."/>
            <person name="Desjardin D."/>
            <person name="Finy P."/>
            <person name="Geml J."/>
            <person name="Haridas S."/>
            <person name="Hughes K."/>
            <person name="Justo A."/>
            <person name="Karasinski D."/>
            <person name="Kautmanova I."/>
            <person name="Kiss B."/>
            <person name="Kocsube S."/>
            <person name="Kotiranta H."/>
            <person name="LaButti K.M."/>
            <person name="Lechner B.E."/>
            <person name="Liimatainen K."/>
            <person name="Lipzen A."/>
            <person name="Lukacs Z."/>
            <person name="Mihaltcheva S."/>
            <person name="Morgado L.N."/>
            <person name="Niskanen T."/>
            <person name="Noordeloos M.E."/>
            <person name="Ohm R.A."/>
            <person name="Ortiz-Santana B."/>
            <person name="Ovrebo C."/>
            <person name="Racz N."/>
            <person name="Riley R."/>
            <person name="Savchenko A."/>
            <person name="Shiryaev A."/>
            <person name="Soop K."/>
            <person name="Spirin V."/>
            <person name="Szebenyi C."/>
            <person name="Tomsovsky M."/>
            <person name="Tulloss R.E."/>
            <person name="Uehling J."/>
            <person name="Grigoriev I.V."/>
            <person name="Vagvolgyi C."/>
            <person name="Papp T."/>
            <person name="Martin F.M."/>
            <person name="Miettinen O."/>
            <person name="Hibbett D.S."/>
            <person name="Nagy L.G."/>
        </authorList>
    </citation>
    <scope>NUCLEOTIDE SEQUENCE [LARGE SCALE GENOMIC DNA]</scope>
    <source>
        <strain evidence="2 3">HHB13444</strain>
    </source>
</reference>
<protein>
    <submittedName>
        <fullName evidence="2">Uncharacterized protein</fullName>
    </submittedName>
</protein>
<evidence type="ECO:0000313" key="2">
    <source>
        <dbReference type="EMBL" id="TFK81668.1"/>
    </source>
</evidence>
<evidence type="ECO:0000256" key="1">
    <source>
        <dbReference type="SAM" id="MobiDB-lite"/>
    </source>
</evidence>
<organism evidence="2 3">
    <name type="scientific">Polyporus arcularius HHB13444</name>
    <dbReference type="NCBI Taxonomy" id="1314778"/>
    <lineage>
        <taxon>Eukaryota</taxon>
        <taxon>Fungi</taxon>
        <taxon>Dikarya</taxon>
        <taxon>Basidiomycota</taxon>
        <taxon>Agaricomycotina</taxon>
        <taxon>Agaricomycetes</taxon>
        <taxon>Polyporales</taxon>
        <taxon>Polyporaceae</taxon>
        <taxon>Polyporus</taxon>
    </lineage>
</organism>
<feature type="compositionally biased region" description="Basic and acidic residues" evidence="1">
    <location>
        <begin position="270"/>
        <end position="279"/>
    </location>
</feature>
<accession>A0A5C3NZ83</accession>
<dbReference type="Proteomes" id="UP000308197">
    <property type="component" value="Unassembled WGS sequence"/>
</dbReference>
<feature type="compositionally biased region" description="Low complexity" evidence="1">
    <location>
        <begin position="53"/>
        <end position="66"/>
    </location>
</feature>
<dbReference type="EMBL" id="ML211574">
    <property type="protein sequence ID" value="TFK81668.1"/>
    <property type="molecule type" value="Genomic_DNA"/>
</dbReference>
<dbReference type="AlphaFoldDB" id="A0A5C3NZ83"/>
<evidence type="ECO:0000313" key="3">
    <source>
        <dbReference type="Proteomes" id="UP000308197"/>
    </source>
</evidence>
<feature type="region of interest" description="Disordered" evidence="1">
    <location>
        <begin position="236"/>
        <end position="298"/>
    </location>
</feature>
<feature type="region of interest" description="Disordered" evidence="1">
    <location>
        <begin position="1"/>
        <end position="69"/>
    </location>
</feature>
<name>A0A5C3NZ83_9APHY</name>
<dbReference type="InParanoid" id="A0A5C3NZ83"/>
<gene>
    <name evidence="2" type="ORF">K466DRAFT_604305</name>
</gene>
<keyword evidence="3" id="KW-1185">Reference proteome</keyword>
<proteinExistence type="predicted"/>